<dbReference type="FunFam" id="2.10.25.10:FF:000038">
    <property type="entry name" value="Fibrillin 2"/>
    <property type="match status" value="1"/>
</dbReference>
<name>A0A9C6W500_DROAB</name>
<feature type="domain" description="CUB" evidence="16">
    <location>
        <begin position="1086"/>
        <end position="1199"/>
    </location>
</feature>
<feature type="domain" description="CUB" evidence="16">
    <location>
        <begin position="1313"/>
        <end position="1426"/>
    </location>
</feature>
<feature type="domain" description="CUB" evidence="16">
    <location>
        <begin position="1989"/>
        <end position="2108"/>
    </location>
</feature>
<dbReference type="InterPro" id="IPR001881">
    <property type="entry name" value="EGF-like_Ca-bd_dom"/>
</dbReference>
<dbReference type="GeneID" id="117566459"/>
<evidence type="ECO:0000256" key="15">
    <source>
        <dbReference type="PROSITE-ProRule" id="PRU00076"/>
    </source>
</evidence>
<accession>A0A9C6W500</accession>
<feature type="domain" description="CUB" evidence="16">
    <location>
        <begin position="2712"/>
        <end position="2783"/>
    </location>
</feature>
<dbReference type="PANTHER" id="PTHR24251">
    <property type="entry name" value="OVOCHYMASE-RELATED"/>
    <property type="match status" value="1"/>
</dbReference>
<evidence type="ECO:0000256" key="11">
    <source>
        <dbReference type="ARBA" id="ARBA00023136"/>
    </source>
</evidence>
<keyword evidence="3" id="KW-0217">Developmental protein</keyword>
<feature type="disulfide bond" evidence="14">
    <location>
        <begin position="3060"/>
        <end position="3087"/>
    </location>
</feature>
<dbReference type="SUPFAM" id="SSF57196">
    <property type="entry name" value="EGF/Laminin"/>
    <property type="match status" value="5"/>
</dbReference>
<dbReference type="InterPro" id="IPR035914">
    <property type="entry name" value="Sperma_CUB_dom_sf"/>
</dbReference>
<dbReference type="GO" id="GO:0007219">
    <property type="term" value="P:Notch signaling pathway"/>
    <property type="evidence" value="ECO:0007669"/>
    <property type="project" value="UniProtKB-KW"/>
</dbReference>
<feature type="domain" description="EGF-like" evidence="17">
    <location>
        <begin position="239"/>
        <end position="281"/>
    </location>
</feature>
<dbReference type="FunFam" id="2.10.25.10:FF:000143">
    <property type="entry name" value="Protein crumbs 1"/>
    <property type="match status" value="1"/>
</dbReference>
<feature type="domain" description="CUB" evidence="16">
    <location>
        <begin position="1765"/>
        <end position="1875"/>
    </location>
</feature>
<feature type="disulfide bond" evidence="15">
    <location>
        <begin position="479"/>
        <end position="488"/>
    </location>
</feature>
<feature type="domain" description="CUB" evidence="16">
    <location>
        <begin position="2239"/>
        <end position="2353"/>
    </location>
</feature>
<feature type="domain" description="CUB" evidence="16">
    <location>
        <begin position="743"/>
        <end position="850"/>
    </location>
</feature>
<keyword evidence="12 15" id="KW-1015">Disulfide bond</keyword>
<evidence type="ECO:0000256" key="8">
    <source>
        <dbReference type="ARBA" id="ARBA00022737"/>
    </source>
</evidence>
<feature type="domain" description="CUB" evidence="16">
    <location>
        <begin position="2109"/>
        <end position="2236"/>
    </location>
</feature>
<evidence type="ECO:0000256" key="6">
    <source>
        <dbReference type="ARBA" id="ARBA00022692"/>
    </source>
</evidence>
<feature type="domain" description="EGF-like" evidence="17">
    <location>
        <begin position="157"/>
        <end position="193"/>
    </location>
</feature>
<feature type="domain" description="CUB" evidence="16">
    <location>
        <begin position="1203"/>
        <end position="1312"/>
    </location>
</feature>
<dbReference type="OrthoDB" id="10009301at2759"/>
<dbReference type="CDD" id="cd00054">
    <property type="entry name" value="EGF_CA"/>
    <property type="match status" value="4"/>
</dbReference>
<feature type="domain" description="CUB" evidence="16">
    <location>
        <begin position="1428"/>
        <end position="1539"/>
    </location>
</feature>
<protein>
    <submittedName>
        <fullName evidence="19">Cubilin homolog</fullName>
    </submittedName>
</protein>
<dbReference type="Gene3D" id="2.60.120.290">
    <property type="entry name" value="Spermadhesin, CUB domain"/>
    <property type="match status" value="18"/>
</dbReference>
<evidence type="ECO:0000256" key="4">
    <source>
        <dbReference type="ARBA" id="ARBA00022475"/>
    </source>
</evidence>
<keyword evidence="13" id="KW-0325">Glycoprotein</keyword>
<keyword evidence="10" id="KW-1133">Transmembrane helix</keyword>
<dbReference type="FunFam" id="2.60.120.290:FF:000013">
    <property type="entry name" value="Membrane frizzled-related protein"/>
    <property type="match status" value="2"/>
</dbReference>
<feature type="domain" description="CUB" evidence="16">
    <location>
        <begin position="851"/>
        <end position="977"/>
    </location>
</feature>
<feature type="disulfide bond" evidence="15">
    <location>
        <begin position="441"/>
        <end position="450"/>
    </location>
</feature>
<dbReference type="SMART" id="SM00181">
    <property type="entry name" value="EGF"/>
    <property type="match status" value="8"/>
</dbReference>
<feature type="domain" description="CUB" evidence="16">
    <location>
        <begin position="1543"/>
        <end position="1589"/>
    </location>
</feature>
<dbReference type="FunFam" id="2.60.120.290:FF:000005">
    <property type="entry name" value="Procollagen C-endopeptidase enhancer 1"/>
    <property type="match status" value="1"/>
</dbReference>
<dbReference type="InterPro" id="IPR018097">
    <property type="entry name" value="EGF_Ca-bd_CS"/>
</dbReference>
<dbReference type="InterPro" id="IPR013032">
    <property type="entry name" value="EGF-like_CS"/>
</dbReference>
<dbReference type="Pfam" id="PF00008">
    <property type="entry name" value="EGF"/>
    <property type="match status" value="3"/>
</dbReference>
<feature type="domain" description="CUB" evidence="16">
    <location>
        <begin position="495"/>
        <end position="614"/>
    </location>
</feature>
<comment type="caution">
    <text evidence="15">Lacks conserved residue(s) required for the propagation of feature annotation.</text>
</comment>
<dbReference type="PROSITE" id="PS01180">
    <property type="entry name" value="CUB"/>
    <property type="match status" value="18"/>
</dbReference>
<dbReference type="Pfam" id="PF00431">
    <property type="entry name" value="CUB"/>
    <property type="match status" value="16"/>
</dbReference>
<dbReference type="CDD" id="cd00041">
    <property type="entry name" value="CUB"/>
    <property type="match status" value="17"/>
</dbReference>
<dbReference type="SMART" id="SM00042">
    <property type="entry name" value="CUB"/>
    <property type="match status" value="17"/>
</dbReference>
<evidence type="ECO:0000256" key="1">
    <source>
        <dbReference type="ARBA" id="ARBA00004236"/>
    </source>
</evidence>
<evidence type="ECO:0000256" key="10">
    <source>
        <dbReference type="ARBA" id="ARBA00022989"/>
    </source>
</evidence>
<feature type="domain" description="CUB" evidence="16">
    <location>
        <begin position="618"/>
        <end position="737"/>
    </location>
</feature>
<dbReference type="PANTHER" id="PTHR24251:SF30">
    <property type="entry name" value="MEMBRANE FRIZZLED-RELATED PROTEIN"/>
    <property type="match status" value="1"/>
</dbReference>
<dbReference type="SMART" id="SM00179">
    <property type="entry name" value="EGF_CA"/>
    <property type="match status" value="5"/>
</dbReference>
<dbReference type="InterPro" id="IPR049883">
    <property type="entry name" value="NOTCH1_EGF-like"/>
</dbReference>
<keyword evidence="6" id="KW-0812">Transmembrane</keyword>
<keyword evidence="11" id="KW-0472">Membrane</keyword>
<evidence type="ECO:0000256" key="13">
    <source>
        <dbReference type="ARBA" id="ARBA00023180"/>
    </source>
</evidence>
<keyword evidence="8" id="KW-0677">Repeat</keyword>
<feature type="disulfide bond" evidence="15">
    <location>
        <begin position="227"/>
        <end position="236"/>
    </location>
</feature>
<evidence type="ECO:0000256" key="5">
    <source>
        <dbReference type="ARBA" id="ARBA00022536"/>
    </source>
</evidence>
<feature type="domain" description="CUB" evidence="16">
    <location>
        <begin position="2355"/>
        <end position="2475"/>
    </location>
</feature>
<dbReference type="PROSITE" id="PS01186">
    <property type="entry name" value="EGF_2"/>
    <property type="match status" value="3"/>
</dbReference>
<feature type="domain" description="EGF-like" evidence="17">
    <location>
        <begin position="452"/>
        <end position="489"/>
    </location>
</feature>
<dbReference type="GO" id="GO:0005886">
    <property type="term" value="C:plasma membrane"/>
    <property type="evidence" value="ECO:0007669"/>
    <property type="project" value="UniProtKB-SubCell"/>
</dbReference>
<keyword evidence="9" id="KW-0914">Notch signaling pathway</keyword>
<dbReference type="PROSITE" id="PS50026">
    <property type="entry name" value="EGF_3"/>
    <property type="match status" value="6"/>
</dbReference>
<dbReference type="PROSITE" id="PS00010">
    <property type="entry name" value="ASX_HYDROXYL"/>
    <property type="match status" value="2"/>
</dbReference>
<reference evidence="19" key="1">
    <citation type="submission" date="2025-08" db="UniProtKB">
        <authorList>
            <consortium name="RefSeq"/>
        </authorList>
    </citation>
    <scope>IDENTIFICATION</scope>
    <source>
        <strain evidence="19">15112-1751.03</strain>
        <tissue evidence="19">Whole Adult</tissue>
    </source>
</reference>
<proteinExistence type="predicted"/>
<evidence type="ECO:0000259" key="16">
    <source>
        <dbReference type="PROSITE" id="PS01180"/>
    </source>
</evidence>
<evidence type="ECO:0000256" key="14">
    <source>
        <dbReference type="PROSITE-ProRule" id="PRU00059"/>
    </source>
</evidence>
<keyword evidence="4" id="KW-1003">Cell membrane</keyword>
<dbReference type="Pfam" id="PF07645">
    <property type="entry name" value="EGF_CA"/>
    <property type="match status" value="2"/>
</dbReference>
<dbReference type="FunFam" id="2.10.25.10:FF:000260">
    <property type="entry name" value="Notch receptor 4"/>
    <property type="match status" value="1"/>
</dbReference>
<dbReference type="PROSITE" id="PS01187">
    <property type="entry name" value="EGF_CA"/>
    <property type="match status" value="2"/>
</dbReference>
<dbReference type="InterPro" id="IPR000859">
    <property type="entry name" value="CUB_dom"/>
</dbReference>
<evidence type="ECO:0000313" key="18">
    <source>
        <dbReference type="Proteomes" id="UP000515160"/>
    </source>
</evidence>
<feature type="domain" description="CUB" evidence="16">
    <location>
        <begin position="3529"/>
        <end position="3639"/>
    </location>
</feature>
<evidence type="ECO:0000256" key="3">
    <source>
        <dbReference type="ARBA" id="ARBA00022473"/>
    </source>
</evidence>
<comment type="subcellular location">
    <subcellularLocation>
        <location evidence="1">Cell membrane</location>
    </subcellularLocation>
    <subcellularLocation>
        <location evidence="2">Membrane</location>
        <topology evidence="2">Single-pass type I membrane protein</topology>
    </subcellularLocation>
</comment>
<dbReference type="RefSeq" id="XP_051859526.1">
    <property type="nucleotide sequence ID" value="XM_052003566.1"/>
</dbReference>
<evidence type="ECO:0000259" key="17">
    <source>
        <dbReference type="PROSITE" id="PS50026"/>
    </source>
</evidence>
<feature type="domain" description="EGF-like" evidence="17">
    <location>
        <begin position="293"/>
        <end position="332"/>
    </location>
</feature>
<dbReference type="Proteomes" id="UP000515160">
    <property type="component" value="Chromosome 3"/>
</dbReference>
<evidence type="ECO:0000313" key="19">
    <source>
        <dbReference type="RefSeq" id="XP_051859526.1"/>
    </source>
</evidence>
<gene>
    <name evidence="19" type="primary">LOC117566459</name>
</gene>
<feature type="disulfide bond" evidence="15">
    <location>
        <begin position="252"/>
        <end position="269"/>
    </location>
</feature>
<dbReference type="GO" id="GO:0005509">
    <property type="term" value="F:calcium ion binding"/>
    <property type="evidence" value="ECO:0007669"/>
    <property type="project" value="InterPro"/>
</dbReference>
<dbReference type="FunFam" id="2.10.25.10:FF:000095">
    <property type="entry name" value="Notch, isoform B"/>
    <property type="match status" value="1"/>
</dbReference>
<dbReference type="PROSITE" id="PS00022">
    <property type="entry name" value="EGF_1"/>
    <property type="match status" value="4"/>
</dbReference>
<organism evidence="18 19">
    <name type="scientific">Drosophila albomicans</name>
    <name type="common">Fruit fly</name>
    <dbReference type="NCBI Taxonomy" id="7291"/>
    <lineage>
        <taxon>Eukaryota</taxon>
        <taxon>Metazoa</taxon>
        <taxon>Ecdysozoa</taxon>
        <taxon>Arthropoda</taxon>
        <taxon>Hexapoda</taxon>
        <taxon>Insecta</taxon>
        <taxon>Pterygota</taxon>
        <taxon>Neoptera</taxon>
        <taxon>Endopterygota</taxon>
        <taxon>Diptera</taxon>
        <taxon>Brachycera</taxon>
        <taxon>Muscomorpha</taxon>
        <taxon>Ephydroidea</taxon>
        <taxon>Drosophilidae</taxon>
        <taxon>Drosophila</taxon>
    </lineage>
</organism>
<sequence length="3641" mass="409195">MCKRKYIIQIFLPFIVILFIKLPPIQASFNRDQALLRAIDDGTLLIEAAQDRNITLRLMGGAASLLLNEVDIVALLQRRRRAATAQSTATHREPLSLDALKEEFRGVQRDLNRLVRWLSNMHNGTRRGGLSQRVLRRTLQRVQVVGNTLTTLESNLRLNECASNPCKNGGTCHDAYKSFQCICPKNWQGATCEDDVNECFDLASTDLDVCMNDAQCINTPGSYRCVCRTGYSGVHCRLHHNACLSNQSAELCGNHGTCLSASNAAGYVCICDQGWTWADANVTQASASPCTRDVDECAPEINPCHDECINLPGSFRCAACPPGYTGDGKYCRDIDECRDGNNGGCSQRPTVSCCPIGWTGDGRSCSPTKSNSCDGEQICNDHAKCEYISETVVCSCRIGYYGHGYGADGCTEDSDRKPCDNHRCQNNGTCVLSGRGTSCICQPGYKGALCMESDACHPNPCHNGGTCRLLPRNEFMCVCQAGYSGSSCSHLRSFCGISLRNETGSVRFPPSEDRTQLAYEPNERCPFTIATRHGMILNVTFTFFDLENSTDCTADFLQLHDGNSLSAPLIGRFCGQQLPLGNGTVMTTQSQLFLWFLSNNATQGHGFNLTWSSMPMTCGEELILKMGQTGVLRSPGYPGKAQRGIDCRWKLLARFGTRFLLHFYEITLGPSESRTPQSSNCSEGDYLSIYETNRQLYRTCQSAEPAPLYSSVNLLSLHFHTDLVRMDSSFQVHYEVIAGHPNCGGIFTEASGLIIGHMNSFICLFLVQQPKGTRIQLFFEQLDFMDCLLQSVEVFDGSSVDQPLLGRFCNMMQANQHFLLSSSNLILLRYEYLLAGFELPSNFKVRYTRVCGANITSNSGDLSTPNYPNGYLENLDCTYYINIPVQYKIRLTIIDLSISGKETISAEHQDDDESINFSIQPNYLDVYFSRNSSDKQRYTQNLTNVVLVSKNNQMRLHFHGVSNPQRARGLRFQFEATSAECGGVFTSTQDTYEYFIRNTICEWIIEVPGRKHLHIVMVDYVGRGKLQLFDNSTVGEGKLLRNFKGGQLEPFELSEDIDSNLLTIRAFGEQFISQLNFDYKPANDMCGGTYSARYGIIKSPNWPDKYGSSENCTWIIRVPFGERLELIVHNFTTESTSDRCTDDYVEIRNGDQSEAPLIGRYCGFDIPPRLPSYANALYIHFHSDALMEESGFHFNWQITTVGCGGKLTSSSGSIHSPHSMSGNRGALACDWQISVSAGSTVDLQLQSRDDLCNGLLSLYDGPTVGSPKLPLNCSIVGEKLALRSRGNQVLVRYNVNDESPEGMHFLLDYTTNCIVRLEQLSGAIETPNFPDKYDTNTKCEWDIRAGEAKSHVQLAISHMSFEAVDPDCAFDYVLLRDYRNTQLVSERRLCTATQDVVTSVGNRLVLQFNSDTSIGSQGFHAEFKRVGCGEELRAASGKIETPNAPFSVDEDCQWHILVSEGYQIELSIEELHIETPQHDCSQDTLTVWSGSNASDVMLRSCQVEFTAQKFSSPANELHIRFRSSTQRTRKYMKATYTQVPARCGGTISASSGLIASPSYYQQGLDVYDKDIECVWVVEVEHPYTIQFSFDVFNFTTNSELSSLLIYGSKHLKKGDLIKPAHFSIQYSGNDPLESLTMEGTVHVTFKAKKGAWGKFAMRFQRGCGGKRIDHEGYLNSRLDTNCIWEIQSENGTRISLNINQLECPCTSQGSNCTTGLWIYNDEDDVLYYNLCKEHPNSLVIPTNVARIEAVGIVLAAQYSTLDNSCGGTIKSARGTLNSPNYPDSYPSNVECEWQTNLRPGNAIELRFEAMDIFKSEHCNFDFLEVRAGKTGSLLGLYCDNVLPVEPLTVSSDVWVKFRSQSGSTGKGFKLRWNYAHVNEFSNITSGKIESPPTLAVRGDEQPYIWRIFAELDSIIVIDFKEYNTGLQLFDGFDDTGLRIPIQNSPWQFTSSSNIIYLKTVNADFDAFLLNWHIQRTDHLVGNVTLTEGCGMSYIVGREDRIQVMSPGYPHGYRPRLNCEWEFKAQDDDRHVVAKLYDASLEVSDKCALDYLSIQTSSNMVDWQEQLHVCNMSATSLLKRVEGTPYLKIKFISDVSMNGTGFRAVVETNCGGNMTGKVGTIMIPKKERLWYQYMEDSIVCEYHINVRPGSVVDISIEYHSEAVNNTCTHYGLIYDGVDTGAPMLPHGKFCNQLNFNKKSYRTSGPHATIKYLTFEKWNNRMGTRHVQNNWTLTYREYNDCQSEIRLTHLSPSYVLSTPKYPDYPPAYSDCTWLIVAPLGETVLATFVDIFDLSVQNCDKEFVELYDGSTMLSRRLLRTCHKPATIRSSGNLLLVHYQSELNEPHAGFSLNVSVSQCGGEHTSLSGVISSVHYPFLGGYPKPAECEYTVKTRSDTHIVINITDLNVPYDVAANANDLDRLEFLDMVDERRVMLILYGNLTEIPYSIPFSTNELAVRFVTKNSKLNTYRGFSLQYNKVVGACNHAVNAVSGELQLSRTLIPEKWARYCQWRIMVPKGQRVRFEFLNLDELRSVTPIPPTQSKQSIVSSELHVIAYNDMGWLSKIVDFNFNTYNGSRFIESTDNLLNIKIILRSSLPRKTIRARFSSLEASSCPPDINKQAAGMLSNVEMLQVPRYYCHLHFLSDPQVTISFNVTYSMVRHGGLVRFSDQLQRELKILRPGDATFSLATTFGRIEIVQREPDIGFNFRATYRRYACGGNIRLMDGTTMQLPLLREHFGALECVWTLNNDNFNRLQVNASSLSFADRCENEYVSISVKFGDGELSRFCRDTVVTSNSTLPFRLGYVVRYHATQYQAGSSEFQLIANKKLKDSSLGVGIIVLYGDRPAPLVTVGPLEYKNNIELMWEYQAPSDLSLRLEFRDRFFIEMAPNCSKDRLEVLEYRADLWQTIDTLCGRELPAPQITRSNRLRIIFRTNDNITADGFTFNVSTTCDMKLQVSRELQTHSGGNTYQSTSNNDMRCNYEFVTDTKHQLVVTVIPKGNPAWLQRACRNSYFDAYRTVNGKEQLINQTMCPSFEVSGYERLRLVFTTMSSTFPFELQYQLVGCGGNYTAPFTLRPLLSDLGSTYKSRQECKWHVLAPPQHAIFLRFKYFELENRCQYGDLSIYRGNSHSKEQLISKLCGNLTSPSVMVDSNEALIVATLPRYMDESGRGFVASVHFTPNCNERLALSEGNTRLDLVRSYQLNASTAGDELHCYFRVNVPLGNRVSVWLKQLQLNELACPKCSSLEILDGFDGNSASLGSYYSHLGNGTKLYSSYNEMVIKLSAIAPSKNISFEILFEIEPSFCGQLSYTLGRNESINLRLSSKGISSTFQGNVHCQWHFTTVLDIQIDVHDVQLSDISPLTRKCVDYVFIKGDYFDRYYCGEFSNTTWYLPYSRSFNVIFHSSGSDISYELNLTIRPKINCNRTFVSLDGILNYNGMERSEAKNCINEIHVPNGYAVALELDFVHFYQFIDSGHLLITDMGANRTLLNATNDYKSKPASFLSTSNAIRIDSSNVGSISIFYHSNVNTLPAGCGGNLTSLEGQLAYPPYDNHDFSECTWYISVPAGITLQFYFKTFDMGSATNCDLNNISVYEKLDDDSETQRRFCGSTMPAAFNMQSDRIRIVAKKSPNFVGSGFRLSYNHFNV</sequence>
<feature type="domain" description="CUB" evidence="16">
    <location>
        <begin position="2849"/>
        <end position="2945"/>
    </location>
</feature>
<feature type="domain" description="EGF-like" evidence="17">
    <location>
        <begin position="415"/>
        <end position="451"/>
    </location>
</feature>
<dbReference type="SUPFAM" id="SSF49854">
    <property type="entry name" value="Spermadhesin, CUB domain"/>
    <property type="match status" value="20"/>
</dbReference>
<dbReference type="InterPro" id="IPR000742">
    <property type="entry name" value="EGF"/>
</dbReference>
<evidence type="ECO:0000256" key="12">
    <source>
        <dbReference type="ARBA" id="ARBA00023157"/>
    </source>
</evidence>
<keyword evidence="7" id="KW-0732">Signal</keyword>
<evidence type="ECO:0000256" key="7">
    <source>
        <dbReference type="ARBA" id="ARBA00022729"/>
    </source>
</evidence>
<feature type="disulfide bond" evidence="15">
    <location>
        <begin position="183"/>
        <end position="192"/>
    </location>
</feature>
<keyword evidence="18" id="KW-1185">Reference proteome</keyword>
<evidence type="ECO:0000256" key="9">
    <source>
        <dbReference type="ARBA" id="ARBA00022976"/>
    </source>
</evidence>
<dbReference type="InterPro" id="IPR000152">
    <property type="entry name" value="EGF-type_Asp/Asn_hydroxyl_site"/>
</dbReference>
<keyword evidence="5 15" id="KW-0245">EGF-like domain</keyword>
<evidence type="ECO:0000256" key="2">
    <source>
        <dbReference type="ARBA" id="ARBA00004479"/>
    </source>
</evidence>
<feature type="domain" description="EGF-like" evidence="17">
    <location>
        <begin position="195"/>
        <end position="237"/>
    </location>
</feature>
<feature type="domain" description="CUB" evidence="16">
    <location>
        <begin position="3060"/>
        <end position="3174"/>
    </location>
</feature>
<dbReference type="CDD" id="cd00053">
    <property type="entry name" value="EGF"/>
    <property type="match status" value="1"/>
</dbReference>
<dbReference type="Gene3D" id="2.10.25.10">
    <property type="entry name" value="Laminin"/>
    <property type="match status" value="5"/>
</dbReference>
<dbReference type="Pfam" id="PF12661">
    <property type="entry name" value="hEGF"/>
    <property type="match status" value="1"/>
</dbReference>